<accession>A0A444J2J0</accession>
<evidence type="ECO:0000313" key="1">
    <source>
        <dbReference type="EMBL" id="RWX47364.1"/>
    </source>
</evidence>
<dbReference type="Proteomes" id="UP000286862">
    <property type="component" value="Unassembled WGS sequence"/>
</dbReference>
<dbReference type="EMBL" id="MTKQ01000166">
    <property type="protein sequence ID" value="RWX47364.1"/>
    <property type="molecule type" value="Genomic_DNA"/>
</dbReference>
<proteinExistence type="predicted"/>
<sequence length="81" mass="8977">MAEKGIRQKGGNIYSEQKQEKKMKLMKKIVCGVVLVGAAVMMSGCLATVGSERWCQNMRDKPKTDWSAGEAVDFAKHCIIK</sequence>
<comment type="caution">
    <text evidence="1">The sequence shown here is derived from an EMBL/GenBank/DDBJ whole genome shotgun (WGS) entry which is preliminary data.</text>
</comment>
<dbReference type="Pfam" id="PF11216">
    <property type="entry name" value="DUF3012"/>
    <property type="match status" value="1"/>
</dbReference>
<gene>
    <name evidence="1" type="ORF">VT99_11662</name>
</gene>
<reference evidence="1 2" key="1">
    <citation type="submission" date="2017-01" db="EMBL/GenBank/DDBJ databases">
        <title>The cable genome- insights into the physiology and evolution of filamentous bacteria capable of sulfide oxidation via long distance electron transfer.</title>
        <authorList>
            <person name="Schreiber L."/>
            <person name="Bjerg J.T."/>
            <person name="Boggild A."/>
            <person name="Van De Vossenberg J."/>
            <person name="Meysman F."/>
            <person name="Nielsen L.P."/>
            <person name="Schramm A."/>
            <person name="Kjeldsen K.U."/>
        </authorList>
    </citation>
    <scope>NUCLEOTIDE SEQUENCE [LARGE SCALE GENOMIC DNA]</scope>
    <source>
        <strain evidence="1">A2</strain>
    </source>
</reference>
<evidence type="ECO:0000313" key="2">
    <source>
        <dbReference type="Proteomes" id="UP000286862"/>
    </source>
</evidence>
<dbReference type="AlphaFoldDB" id="A0A444J2J0"/>
<protein>
    <recommendedName>
        <fullName evidence="3">DUF3012 domain-containing protein</fullName>
    </recommendedName>
</protein>
<organism evidence="1 2">
    <name type="scientific">Candidatus Electrothrix marina</name>
    <dbReference type="NCBI Taxonomy" id="1859130"/>
    <lineage>
        <taxon>Bacteria</taxon>
        <taxon>Pseudomonadati</taxon>
        <taxon>Thermodesulfobacteriota</taxon>
        <taxon>Desulfobulbia</taxon>
        <taxon>Desulfobulbales</taxon>
        <taxon>Desulfobulbaceae</taxon>
        <taxon>Candidatus Electrothrix</taxon>
    </lineage>
</organism>
<dbReference type="InterPro" id="IPR021379">
    <property type="entry name" value="DUF3012"/>
</dbReference>
<evidence type="ECO:0008006" key="3">
    <source>
        <dbReference type="Google" id="ProtNLM"/>
    </source>
</evidence>
<name>A0A444J2J0_9BACT</name>